<dbReference type="Gene3D" id="1.10.1660.10">
    <property type="match status" value="1"/>
</dbReference>
<dbReference type="SUPFAM" id="SSF46955">
    <property type="entry name" value="Putative DNA-binding domain"/>
    <property type="match status" value="1"/>
</dbReference>
<dbReference type="Proteomes" id="UP001597521">
    <property type="component" value="Unassembled WGS sequence"/>
</dbReference>
<accession>A0ABW5QN73</accession>
<feature type="domain" description="HTH merR-type" evidence="4">
    <location>
        <begin position="4"/>
        <end position="73"/>
    </location>
</feature>
<dbReference type="CDD" id="cd04785">
    <property type="entry name" value="HTH_CadR-PbrR-like"/>
    <property type="match status" value="1"/>
</dbReference>
<gene>
    <name evidence="5" type="ORF">ACFSX5_15370</name>
</gene>
<protein>
    <submittedName>
        <fullName evidence="5">Helix-turn-helix domain-containing protein</fullName>
    </submittedName>
</protein>
<evidence type="ECO:0000256" key="3">
    <source>
        <dbReference type="ARBA" id="ARBA00023163"/>
    </source>
</evidence>
<keyword evidence="6" id="KW-1185">Reference proteome</keyword>
<evidence type="ECO:0000256" key="2">
    <source>
        <dbReference type="ARBA" id="ARBA00023125"/>
    </source>
</evidence>
<dbReference type="InterPro" id="IPR047057">
    <property type="entry name" value="MerR_fam"/>
</dbReference>
<organism evidence="5 6">
    <name type="scientific">Devosia albogilva</name>
    <dbReference type="NCBI Taxonomy" id="429726"/>
    <lineage>
        <taxon>Bacteria</taxon>
        <taxon>Pseudomonadati</taxon>
        <taxon>Pseudomonadota</taxon>
        <taxon>Alphaproteobacteria</taxon>
        <taxon>Hyphomicrobiales</taxon>
        <taxon>Devosiaceae</taxon>
        <taxon>Devosia</taxon>
    </lineage>
</organism>
<comment type="caution">
    <text evidence="5">The sequence shown here is derived from an EMBL/GenBank/DDBJ whole genome shotgun (WGS) entry which is preliminary data.</text>
</comment>
<dbReference type="EMBL" id="JBHUNP010000001">
    <property type="protein sequence ID" value="MFD2649169.1"/>
    <property type="molecule type" value="Genomic_DNA"/>
</dbReference>
<sequence>MDHGIAIGKVSEATGVKVPTIRYYEQIGLLPPPPRTGGNRRTYNRKDAHRLTFIRHSRELGFEIDQIRTLLSLQDRRDQSCGEADVNARARLVEVKEKIASLKALEAELERIVEGCSHGRVESCQVIDILADHGKCKHQVMPARELRRRSVKS</sequence>
<evidence type="ECO:0000313" key="6">
    <source>
        <dbReference type="Proteomes" id="UP001597521"/>
    </source>
</evidence>
<name>A0ABW5QN73_9HYPH</name>
<proteinExistence type="predicted"/>
<keyword evidence="1" id="KW-0805">Transcription regulation</keyword>
<evidence type="ECO:0000256" key="1">
    <source>
        <dbReference type="ARBA" id="ARBA00023015"/>
    </source>
</evidence>
<dbReference type="RefSeq" id="WP_386834612.1">
    <property type="nucleotide sequence ID" value="NZ_JBHUNP010000001.1"/>
</dbReference>
<dbReference type="PANTHER" id="PTHR30204:SF94">
    <property type="entry name" value="HEAVY METAL-DEPENDENT TRANSCRIPTIONAL REGULATOR HI_0293-RELATED"/>
    <property type="match status" value="1"/>
</dbReference>
<dbReference type="SMART" id="SM00422">
    <property type="entry name" value="HTH_MERR"/>
    <property type="match status" value="1"/>
</dbReference>
<keyword evidence="2" id="KW-0238">DNA-binding</keyword>
<dbReference type="PROSITE" id="PS50937">
    <property type="entry name" value="HTH_MERR_2"/>
    <property type="match status" value="1"/>
</dbReference>
<dbReference type="InterPro" id="IPR000551">
    <property type="entry name" value="MerR-type_HTH_dom"/>
</dbReference>
<evidence type="ECO:0000313" key="5">
    <source>
        <dbReference type="EMBL" id="MFD2649169.1"/>
    </source>
</evidence>
<dbReference type="Pfam" id="PF13411">
    <property type="entry name" value="MerR_1"/>
    <property type="match status" value="1"/>
</dbReference>
<dbReference type="PROSITE" id="PS00552">
    <property type="entry name" value="HTH_MERR_1"/>
    <property type="match status" value="1"/>
</dbReference>
<reference evidence="6" key="1">
    <citation type="journal article" date="2019" name="Int. J. Syst. Evol. Microbiol.">
        <title>The Global Catalogue of Microorganisms (GCM) 10K type strain sequencing project: providing services to taxonomists for standard genome sequencing and annotation.</title>
        <authorList>
            <consortium name="The Broad Institute Genomics Platform"/>
            <consortium name="The Broad Institute Genome Sequencing Center for Infectious Disease"/>
            <person name="Wu L."/>
            <person name="Ma J."/>
        </authorList>
    </citation>
    <scope>NUCLEOTIDE SEQUENCE [LARGE SCALE GENOMIC DNA]</scope>
    <source>
        <strain evidence="6">CCM 7427</strain>
    </source>
</reference>
<keyword evidence="3" id="KW-0804">Transcription</keyword>
<dbReference type="PANTHER" id="PTHR30204">
    <property type="entry name" value="REDOX-CYCLING DRUG-SENSING TRANSCRIPTIONAL ACTIVATOR SOXR"/>
    <property type="match status" value="1"/>
</dbReference>
<dbReference type="PRINTS" id="PR00040">
    <property type="entry name" value="HTHMERR"/>
</dbReference>
<evidence type="ECO:0000259" key="4">
    <source>
        <dbReference type="PROSITE" id="PS50937"/>
    </source>
</evidence>
<dbReference type="InterPro" id="IPR009061">
    <property type="entry name" value="DNA-bd_dom_put_sf"/>
</dbReference>